<evidence type="ECO:0000313" key="3">
    <source>
        <dbReference type="Proteomes" id="UP000018208"/>
    </source>
</evidence>
<name>V6M2Y2_9EUKA</name>
<organism evidence="1">
    <name type="scientific">Spironucleus salmonicida</name>
    <dbReference type="NCBI Taxonomy" id="348837"/>
    <lineage>
        <taxon>Eukaryota</taxon>
        <taxon>Metamonada</taxon>
        <taxon>Diplomonadida</taxon>
        <taxon>Hexamitidae</taxon>
        <taxon>Hexamitinae</taxon>
        <taxon>Spironucleus</taxon>
    </lineage>
</organism>
<sequence>MILLVARLRTATTFTQDSLVKEFASFGVLYTGKDHFEVVQILNQIQKTVPKKHFPILHAKCQENTKICDQIDSLPSFVVNNISPKGSPSIRYKGDFSYQDLEIFIRNHITAPLGQFTDYNGFNKQISENKTEIWSFFRLSKDAYETFIVYDICIEFMQIVTPCLIQDYNENIKKQINNVQFTDFLEENEFTIVIYSNGVFTKYVGEVSVLALRRWFRFVIEREQL</sequence>
<proteinExistence type="predicted"/>
<gene>
    <name evidence="1" type="ORF">SS50377_12318</name>
    <name evidence="2" type="ORF">SS50377_23047</name>
</gene>
<evidence type="ECO:0000313" key="1">
    <source>
        <dbReference type="EMBL" id="EST47624.1"/>
    </source>
</evidence>
<evidence type="ECO:0000313" key="2">
    <source>
        <dbReference type="EMBL" id="KAH0575414.1"/>
    </source>
</evidence>
<accession>V6M2Y2</accession>
<dbReference type="AlphaFoldDB" id="V6M2Y2"/>
<evidence type="ECO:0008006" key="4">
    <source>
        <dbReference type="Google" id="ProtNLM"/>
    </source>
</evidence>
<dbReference type="Proteomes" id="UP000018208">
    <property type="component" value="Unassembled WGS sequence"/>
</dbReference>
<protein>
    <recommendedName>
        <fullName evidence="4">Thioredoxin-like fold domain-containing protein</fullName>
    </recommendedName>
</protein>
<dbReference type="EMBL" id="KI546038">
    <property type="protein sequence ID" value="EST47624.1"/>
    <property type="molecule type" value="Genomic_DNA"/>
</dbReference>
<keyword evidence="3" id="KW-1185">Reference proteome</keyword>
<dbReference type="VEuPathDB" id="GiardiaDB:SS50377_23047"/>
<reference evidence="1 2" key="1">
    <citation type="journal article" date="2014" name="PLoS Genet.">
        <title>The Genome of Spironucleus salmonicida Highlights a Fish Pathogen Adapted to Fluctuating Environments.</title>
        <authorList>
            <person name="Xu F."/>
            <person name="Jerlstrom-Hultqvist J."/>
            <person name="Einarsson E."/>
            <person name="Astvaldsson A."/>
            <person name="Svard S.G."/>
            <person name="Andersson J.O."/>
        </authorList>
    </citation>
    <scope>NUCLEOTIDE SEQUENCE</scope>
    <source>
        <strain evidence="2">ATCC 50377</strain>
    </source>
</reference>
<dbReference type="EMBL" id="AUWU02000003">
    <property type="protein sequence ID" value="KAH0575414.1"/>
    <property type="molecule type" value="Genomic_DNA"/>
</dbReference>
<reference evidence="2" key="2">
    <citation type="submission" date="2020-12" db="EMBL/GenBank/DDBJ databases">
        <title>New Spironucleus salmonicida genome in near-complete chromosomes.</title>
        <authorList>
            <person name="Xu F."/>
            <person name="Kurt Z."/>
            <person name="Jimenez-Gonzalez A."/>
            <person name="Astvaldsson A."/>
            <person name="Andersson J.O."/>
            <person name="Svard S.G."/>
        </authorList>
    </citation>
    <scope>NUCLEOTIDE SEQUENCE</scope>
    <source>
        <strain evidence="2">ATCC 50377</strain>
    </source>
</reference>